<gene>
    <name evidence="2" type="ORF">TTHERM_00666720</name>
</gene>
<accession>Q23TB1</accession>
<organism evidence="2 3">
    <name type="scientific">Tetrahymena thermophila (strain SB210)</name>
    <dbReference type="NCBI Taxonomy" id="312017"/>
    <lineage>
        <taxon>Eukaryota</taxon>
        <taxon>Sar</taxon>
        <taxon>Alveolata</taxon>
        <taxon>Ciliophora</taxon>
        <taxon>Intramacronucleata</taxon>
        <taxon>Oligohymenophorea</taxon>
        <taxon>Hymenostomatida</taxon>
        <taxon>Tetrahymenina</taxon>
        <taxon>Tetrahymenidae</taxon>
        <taxon>Tetrahymena</taxon>
    </lineage>
</organism>
<dbReference type="HOGENOM" id="CLU_055055_0_0_1"/>
<feature type="transmembrane region" description="Helical" evidence="1">
    <location>
        <begin position="635"/>
        <end position="659"/>
    </location>
</feature>
<dbReference type="KEGG" id="tet:TTHERM_00666720"/>
<dbReference type="Proteomes" id="UP000009168">
    <property type="component" value="Unassembled WGS sequence"/>
</dbReference>
<keyword evidence="3" id="KW-1185">Reference proteome</keyword>
<feature type="transmembrane region" description="Helical" evidence="1">
    <location>
        <begin position="602"/>
        <end position="623"/>
    </location>
</feature>
<dbReference type="AlphaFoldDB" id="Q23TB1"/>
<evidence type="ECO:0000313" key="3">
    <source>
        <dbReference type="Proteomes" id="UP000009168"/>
    </source>
</evidence>
<evidence type="ECO:0000256" key="1">
    <source>
        <dbReference type="SAM" id="Phobius"/>
    </source>
</evidence>
<dbReference type="InParanoid" id="Q23TB1"/>
<dbReference type="RefSeq" id="XP_001020040.2">
    <property type="nucleotide sequence ID" value="XM_001020040.2"/>
</dbReference>
<sequence>MAFFVKLKPKCIDVEDQVSCCSELSNKHKQLIIQESDQIEIHLESQQFKSNGINHQQNVSLSSNIKQENCLNFQLQPEKENLQNQRDILNGIHRAQSLYQDKLKNINDQGDAFQQLDIDIHLSQQQLKVDIKECNKQIKQKHYLKSDLKLNKQRRYRLLESICSTKIETNFFCWRSKNNDTDQLSLSSLLYLNQIKSFLCLFFLLFILSLPSFYICAKISKDLNYEYINDFQSPFLYPTIAGIGYKFWQCDMFIMNKTLDQTIDLKCSQGVLDFQYVQIGLTIPQDTQSIYGCEFIELQKVQVDCLKSDVNNQTSFKNIYSRCQYKNICQINSDEILTFFKVDAQCDNNIQQQNMFISVPCRNQNVDIFGIPTSNYQASVAVILLQTFGIILCLLFFIHQLFINKRIKNRIKKKITMVQKFTLEIQNIPKMHFNWTQELLWLHLQRGLNEYTQKKQEKEIKIIDIQMALPECLIQRDLILKKYTERIENKVIRFINEYDPDSLKLGQGINKIQIDLLRKIFDIISNPKTKKKCYKDLMDIIDKKQKIEKLKEQISKIEFDKYSHPSKAFLGIYYFVNKLPANKNNNQDKNGFGNYVDFSPEWYRNVGMFFCIHYLIRISLYIIQNMTSLIYRKQVFYLIFQILKHFYLFILKIINYFLLQILIINKLISFFLF</sequence>
<dbReference type="GeneID" id="7842509"/>
<feature type="transmembrane region" description="Helical" evidence="1">
    <location>
        <begin position="380"/>
        <end position="403"/>
    </location>
</feature>
<keyword evidence="1" id="KW-1133">Transmembrane helix</keyword>
<protein>
    <submittedName>
        <fullName evidence="2">Transmembrane protein, putative</fullName>
    </submittedName>
</protein>
<feature type="transmembrane region" description="Helical" evidence="1">
    <location>
        <begin position="198"/>
        <end position="215"/>
    </location>
</feature>
<evidence type="ECO:0000313" key="2">
    <source>
        <dbReference type="EMBL" id="EAR99795.2"/>
    </source>
</evidence>
<keyword evidence="1" id="KW-0472">Membrane</keyword>
<name>Q23TB1_TETTS</name>
<keyword evidence="1 2" id="KW-0812">Transmembrane</keyword>
<reference evidence="3" key="1">
    <citation type="journal article" date="2006" name="PLoS Biol.">
        <title>Macronuclear genome sequence of the ciliate Tetrahymena thermophila, a model eukaryote.</title>
        <authorList>
            <person name="Eisen J.A."/>
            <person name="Coyne R.S."/>
            <person name="Wu M."/>
            <person name="Wu D."/>
            <person name="Thiagarajan M."/>
            <person name="Wortman J.R."/>
            <person name="Badger J.H."/>
            <person name="Ren Q."/>
            <person name="Amedeo P."/>
            <person name="Jones K.M."/>
            <person name="Tallon L.J."/>
            <person name="Delcher A.L."/>
            <person name="Salzberg S.L."/>
            <person name="Silva J.C."/>
            <person name="Haas B.J."/>
            <person name="Majoros W.H."/>
            <person name="Farzad M."/>
            <person name="Carlton J.M."/>
            <person name="Smith R.K. Jr."/>
            <person name="Garg J."/>
            <person name="Pearlman R.E."/>
            <person name="Karrer K.M."/>
            <person name="Sun L."/>
            <person name="Manning G."/>
            <person name="Elde N.C."/>
            <person name="Turkewitz A.P."/>
            <person name="Asai D.J."/>
            <person name="Wilkes D.E."/>
            <person name="Wang Y."/>
            <person name="Cai H."/>
            <person name="Collins K."/>
            <person name="Stewart B.A."/>
            <person name="Lee S.R."/>
            <person name="Wilamowska K."/>
            <person name="Weinberg Z."/>
            <person name="Ruzzo W.L."/>
            <person name="Wloga D."/>
            <person name="Gaertig J."/>
            <person name="Frankel J."/>
            <person name="Tsao C.-C."/>
            <person name="Gorovsky M.A."/>
            <person name="Keeling P.J."/>
            <person name="Waller R.F."/>
            <person name="Patron N.J."/>
            <person name="Cherry J.M."/>
            <person name="Stover N.A."/>
            <person name="Krieger C.J."/>
            <person name="del Toro C."/>
            <person name="Ryder H.F."/>
            <person name="Williamson S.C."/>
            <person name="Barbeau R.A."/>
            <person name="Hamilton E.P."/>
            <person name="Orias E."/>
        </authorList>
    </citation>
    <scope>NUCLEOTIDE SEQUENCE [LARGE SCALE GENOMIC DNA]</scope>
    <source>
        <strain evidence="3">SB210</strain>
    </source>
</reference>
<dbReference type="EMBL" id="GG662636">
    <property type="protein sequence ID" value="EAR99795.2"/>
    <property type="molecule type" value="Genomic_DNA"/>
</dbReference>
<proteinExistence type="predicted"/>